<sequence>MRYVYTPSDEVCTRSIILEIENGIIRSVQFVGGCPGNTQGVAGLAKGMKVEDVIGRLQHVPCGGRSTSCPAELAKALEQALSEENDSAKDTAEKHTGD</sequence>
<protein>
    <recommendedName>
        <fullName evidence="2">ribonucleoside-diphosphate reductase</fullName>
        <ecNumber evidence="2">1.17.4.1</ecNumber>
    </recommendedName>
</protein>
<gene>
    <name evidence="7" type="ordered locus">Ethha_2740</name>
</gene>
<dbReference type="eggNOG" id="ENOG5032YE7">
    <property type="taxonomic scope" value="Bacteria"/>
</dbReference>
<dbReference type="InterPro" id="IPR023806">
    <property type="entry name" value="CHP03905"/>
</dbReference>
<dbReference type="GO" id="GO:0000166">
    <property type="term" value="F:nucleotide binding"/>
    <property type="evidence" value="ECO:0007669"/>
    <property type="project" value="UniProtKB-KW"/>
</dbReference>
<dbReference type="Pfam" id="PF12637">
    <property type="entry name" value="TSCPD"/>
    <property type="match status" value="1"/>
</dbReference>
<comment type="similarity">
    <text evidence="1">Belongs to the ribonucleoside diphosphate reductase class-2 family.</text>
</comment>
<dbReference type="AlphaFoldDB" id="E6U8B3"/>
<keyword evidence="8" id="KW-1185">Reference proteome</keyword>
<evidence type="ECO:0000256" key="4">
    <source>
        <dbReference type="ARBA" id="ARBA00022741"/>
    </source>
</evidence>
<evidence type="ECO:0000256" key="2">
    <source>
        <dbReference type="ARBA" id="ARBA00012274"/>
    </source>
</evidence>
<name>E6U8B3_ETHHY</name>
<comment type="catalytic activity">
    <reaction evidence="5">
        <text>a 2'-deoxyribonucleoside 5'-diphosphate + [thioredoxin]-disulfide + H2O = a ribonucleoside 5'-diphosphate + [thioredoxin]-dithiol</text>
        <dbReference type="Rhea" id="RHEA:23252"/>
        <dbReference type="Rhea" id="RHEA-COMP:10698"/>
        <dbReference type="Rhea" id="RHEA-COMP:10700"/>
        <dbReference type="ChEBI" id="CHEBI:15377"/>
        <dbReference type="ChEBI" id="CHEBI:29950"/>
        <dbReference type="ChEBI" id="CHEBI:50058"/>
        <dbReference type="ChEBI" id="CHEBI:57930"/>
        <dbReference type="ChEBI" id="CHEBI:73316"/>
        <dbReference type="EC" id="1.17.4.1"/>
    </reaction>
</comment>
<keyword evidence="4" id="KW-0547">Nucleotide-binding</keyword>
<evidence type="ECO:0000256" key="3">
    <source>
        <dbReference type="ARBA" id="ARBA00022634"/>
    </source>
</evidence>
<accession>E6U8B3</accession>
<dbReference type="EC" id="1.17.4.1" evidence="2"/>
<feature type="domain" description="TSCPD" evidence="6">
    <location>
        <begin position="6"/>
        <end position="81"/>
    </location>
</feature>
<dbReference type="InterPro" id="IPR024434">
    <property type="entry name" value="TSCPD_dom"/>
</dbReference>
<proteinExistence type="inferred from homology"/>
<dbReference type="Proteomes" id="UP000001551">
    <property type="component" value="Chromosome"/>
</dbReference>
<evidence type="ECO:0000256" key="5">
    <source>
        <dbReference type="ARBA" id="ARBA00047754"/>
    </source>
</evidence>
<dbReference type="NCBIfam" id="TIGR03905">
    <property type="entry name" value="TIGR03905_4_Cys"/>
    <property type="match status" value="1"/>
</dbReference>
<dbReference type="STRING" id="663278.Ethha_2740"/>
<keyword evidence="3" id="KW-0237">DNA synthesis</keyword>
<reference evidence="7 8" key="1">
    <citation type="submission" date="2010-12" db="EMBL/GenBank/DDBJ databases">
        <title>Complete sequence of Ethanoligenens harbinense YUAN-3.</title>
        <authorList>
            <person name="Lucas S."/>
            <person name="Copeland A."/>
            <person name="Lapidus A."/>
            <person name="Cheng J.-F."/>
            <person name="Bruce D."/>
            <person name="Goodwin L."/>
            <person name="Pitluck S."/>
            <person name="Chertkov O."/>
            <person name="Misra M."/>
            <person name="Detter J.C."/>
            <person name="Han C."/>
            <person name="Tapia R."/>
            <person name="Land M."/>
            <person name="Hauser L."/>
            <person name="Jeffries C."/>
            <person name="Kyrpides N."/>
            <person name="Ivanova N."/>
            <person name="Mikhailova N."/>
            <person name="Wang A."/>
            <person name="Mouttaki H."/>
            <person name="He Z."/>
            <person name="Zhou J."/>
            <person name="Hemme C.L."/>
            <person name="Woyke T."/>
        </authorList>
    </citation>
    <scope>NUCLEOTIDE SEQUENCE [LARGE SCALE GENOMIC DNA]</scope>
    <source>
        <strain evidence="8">DSM 18485 / JCM 12961 / CGMCC 1.5033 / YUAN-3</strain>
    </source>
</reference>
<evidence type="ECO:0000313" key="8">
    <source>
        <dbReference type="Proteomes" id="UP000001551"/>
    </source>
</evidence>
<dbReference type="GO" id="GO:0004748">
    <property type="term" value="F:ribonucleoside-diphosphate reductase activity, thioredoxin disulfide as acceptor"/>
    <property type="evidence" value="ECO:0007669"/>
    <property type="project" value="UniProtKB-EC"/>
</dbReference>
<dbReference type="KEGG" id="eha:Ethha_2740"/>
<dbReference type="HOGENOM" id="CLU_176133_0_0_9"/>
<evidence type="ECO:0000256" key="1">
    <source>
        <dbReference type="ARBA" id="ARBA00007405"/>
    </source>
</evidence>
<dbReference type="RefSeq" id="WP_013486575.1">
    <property type="nucleotide sequence ID" value="NC_014828.1"/>
</dbReference>
<evidence type="ECO:0000259" key="6">
    <source>
        <dbReference type="Pfam" id="PF12637"/>
    </source>
</evidence>
<evidence type="ECO:0000313" key="7">
    <source>
        <dbReference type="EMBL" id="ADU28232.1"/>
    </source>
</evidence>
<dbReference type="GO" id="GO:0071897">
    <property type="term" value="P:DNA biosynthetic process"/>
    <property type="evidence" value="ECO:0007669"/>
    <property type="project" value="UniProtKB-KW"/>
</dbReference>
<organism evidence="7 8">
    <name type="scientific">Ethanoligenens harbinense (strain DSM 18485 / JCM 12961 / CGMCC 1.5033 / YUAN-3)</name>
    <dbReference type="NCBI Taxonomy" id="663278"/>
    <lineage>
        <taxon>Bacteria</taxon>
        <taxon>Bacillati</taxon>
        <taxon>Bacillota</taxon>
        <taxon>Clostridia</taxon>
        <taxon>Eubacteriales</taxon>
        <taxon>Oscillospiraceae</taxon>
        <taxon>Ethanoligenens</taxon>
    </lineage>
</organism>
<dbReference type="EMBL" id="CP002400">
    <property type="protein sequence ID" value="ADU28232.1"/>
    <property type="molecule type" value="Genomic_DNA"/>
</dbReference>